<sequence length="891" mass="103034">MRYSAIWIKTATLISILLMSSHKAGMTLDEVESVLEFEIATDSHSVTINPNGPLNFLCGYIYQKMDCMHSKRFFAPEINTDYSVQEARKTSSFNEESIYSRNEQKDRAYTALPENKMSVYAEKYHNHLIELFPSPTGDITIETRGNQSFVQFLRAKTTEKHSLHILALLLLFSEGVNIPIDVSNTVLKVYETDKKDEIYFKVPMAIPWLNTKENKVETFQQKKVKQLISFFQENATDSKVLSLMVDKCIKEEVISGKFLNSPKFLIQSYIFGFIDSAERATEFIQTVHTMMEKYAPKKETPSKDYSIYDRLFKPAGSKAEIDYMALMKSTQDILNLYRVFPFTDSTQIPAYTSVPRYNRKDKIFSTNHLENYSNCVESMILSLFCCLAYDPSDFTYKTDHMGNVSEELEEFFSLENQPFDTTKGNFQKKWCKVVADLKEPSIVYCNDRNEIDCGLINMLLVIAEVINASEEEKKKILGFAQNLKEKEGVLEDDLRNTIETYTKTLLTSLSKAENVEIDISQLTSDKHTDGKYDIYGKITMLFEHNGIKNTIVLGIFEGHSTIDMDPTVMDFKDCRMEKLNEIAEGCKNKTEFVGNLFAAYIDYETRKIDTPEKNKEFIKAQVRTTIENNYADINRLLLIKKICSLDYIIDLISCSIIYSIGQELSPNHPLIRFTSNILGSTELGNSSIQIIMLPPIVFAGLHNKSGSNLNYPNIKLTEKRYNFLCSESSHSFFIEYILYCDMDVFIRWIKLYIDNLYHEEDIAFIQLFDPLVNRRICQRIFKNGTMKYSHIIDKFMIQKHDKKEDEVLSIVHFIWIVYLCIEKCPNLELIKANLDSIREIKFITKKCAWYIEASSMFNQSFQTLSRLKNELCKDQGEIAKLNLVMEALKSM</sequence>
<accession>H8ZF82</accession>
<gene>
    <name evidence="2" type="ORF">NERG_02253</name>
</gene>
<protein>
    <submittedName>
        <fullName evidence="2">Uncharacterized protein</fullName>
    </submittedName>
</protein>
<feature type="chain" id="PRO_5003617466" evidence="1">
    <location>
        <begin position="27"/>
        <end position="891"/>
    </location>
</feature>
<proteinExistence type="predicted"/>
<dbReference type="Proteomes" id="UP000005622">
    <property type="component" value="Unassembled WGS sequence"/>
</dbReference>
<dbReference type="HOGENOM" id="CLU_009683_3_0_1"/>
<dbReference type="AlphaFoldDB" id="H8ZF82"/>
<name>H8ZF82_NEMA1</name>
<evidence type="ECO:0000256" key="1">
    <source>
        <dbReference type="SAM" id="SignalP"/>
    </source>
</evidence>
<reference evidence="2" key="1">
    <citation type="submission" date="2011-03" db="EMBL/GenBank/DDBJ databases">
        <title>The Genome Sequence of Nematocida sp1 strain ERTm2.</title>
        <authorList>
            <consortium name="The Broad Institute Genome Sequencing Platform"/>
            <consortium name="The Broad Institute Genome Sequencing Center for Infectious Disease"/>
            <person name="Cuomo C."/>
            <person name="Troemel E."/>
            <person name="Young S.K."/>
            <person name="Zeng Q."/>
            <person name="Gargeya S."/>
            <person name="Fitzgerald M."/>
            <person name="Haas B."/>
            <person name="Abouelleil A."/>
            <person name="Alvarado L."/>
            <person name="Arachchi H.M."/>
            <person name="Berlin A."/>
            <person name="Brown A."/>
            <person name="Chapman S.B."/>
            <person name="Chen Z."/>
            <person name="Dunbar C."/>
            <person name="Freedman E."/>
            <person name="Gearin G."/>
            <person name="Gellesch M."/>
            <person name="Goldberg J."/>
            <person name="Griggs A."/>
            <person name="Gujja S."/>
            <person name="Heilman E.R."/>
            <person name="Heiman D."/>
            <person name="Howarth C."/>
            <person name="Larson L."/>
            <person name="Lui A."/>
            <person name="MacDonald P.J.P."/>
            <person name="Mehta T."/>
            <person name="Montmayeur A."/>
            <person name="Murphy C."/>
            <person name="Neiman D."/>
            <person name="Pearson M."/>
            <person name="Priest M."/>
            <person name="Roberts A."/>
            <person name="Saif S."/>
            <person name="Shea T."/>
            <person name="Shenoy N."/>
            <person name="Sisk P."/>
            <person name="Stolte C."/>
            <person name="Sykes S."/>
            <person name="White J."/>
            <person name="Yandava C."/>
            <person name="Wortman J."/>
            <person name="Nusbaum C."/>
            <person name="Birren B."/>
        </authorList>
    </citation>
    <scope>NUCLEOTIDE SEQUENCE</scope>
    <source>
        <strain evidence="2">ERTm2</strain>
    </source>
</reference>
<dbReference type="EMBL" id="JH604639">
    <property type="protein sequence ID" value="EHY64634.1"/>
    <property type="molecule type" value="Genomic_DNA"/>
</dbReference>
<feature type="signal peptide" evidence="1">
    <location>
        <begin position="1"/>
        <end position="26"/>
    </location>
</feature>
<organism evidence="2">
    <name type="scientific">Nematocida ausubeli (strain ATCC PRA-371 / ERTm2)</name>
    <name type="common">Nematode killer fungus</name>
    <dbReference type="NCBI Taxonomy" id="1913371"/>
    <lineage>
        <taxon>Eukaryota</taxon>
        <taxon>Fungi</taxon>
        <taxon>Fungi incertae sedis</taxon>
        <taxon>Microsporidia</taxon>
        <taxon>Nematocida</taxon>
    </lineage>
</organism>
<evidence type="ECO:0000313" key="2">
    <source>
        <dbReference type="EMBL" id="EHY64634.1"/>
    </source>
</evidence>
<keyword evidence="1" id="KW-0732">Signal</keyword>